<comment type="caution">
    <text evidence="1">The sequence shown here is derived from an EMBL/GenBank/DDBJ whole genome shotgun (WGS) entry which is preliminary data.</text>
</comment>
<dbReference type="EMBL" id="JBFDAA010000013">
    <property type="protein sequence ID" value="KAL1122995.1"/>
    <property type="molecule type" value="Genomic_DNA"/>
</dbReference>
<accession>A0ABD0Y6I9</accession>
<name>A0ABD0Y6I9_9HEMI</name>
<keyword evidence="2" id="KW-1185">Reference proteome</keyword>
<proteinExistence type="predicted"/>
<sequence>MIRCWGVRVAQTRLPHVAEHHRPLEHHSMRGPLAVIMWVALVNGEAHRRITLKDPIVGSVQAKKCKTDRDCIENAFCETNHECYCKLNYVPIEGDDAVTCLREATGFGDACRHHLQCTGRMGTRAECRFNSSGVVVTRGMSTGQCLCQHHAHYAEGICHKTSCQ</sequence>
<organism evidence="1 2">
    <name type="scientific">Ranatra chinensis</name>
    <dbReference type="NCBI Taxonomy" id="642074"/>
    <lineage>
        <taxon>Eukaryota</taxon>
        <taxon>Metazoa</taxon>
        <taxon>Ecdysozoa</taxon>
        <taxon>Arthropoda</taxon>
        <taxon>Hexapoda</taxon>
        <taxon>Insecta</taxon>
        <taxon>Pterygota</taxon>
        <taxon>Neoptera</taxon>
        <taxon>Paraneoptera</taxon>
        <taxon>Hemiptera</taxon>
        <taxon>Heteroptera</taxon>
        <taxon>Panheteroptera</taxon>
        <taxon>Nepomorpha</taxon>
        <taxon>Nepidae</taxon>
        <taxon>Ranatrinae</taxon>
        <taxon>Ranatra</taxon>
    </lineage>
</organism>
<evidence type="ECO:0000313" key="2">
    <source>
        <dbReference type="Proteomes" id="UP001558652"/>
    </source>
</evidence>
<dbReference type="AlphaFoldDB" id="A0ABD0Y6I9"/>
<evidence type="ECO:0000313" key="1">
    <source>
        <dbReference type="EMBL" id="KAL1122995.1"/>
    </source>
</evidence>
<gene>
    <name evidence="1" type="ORF">AAG570_003319</name>
</gene>
<dbReference type="Proteomes" id="UP001558652">
    <property type="component" value="Unassembled WGS sequence"/>
</dbReference>
<protein>
    <submittedName>
        <fullName evidence="1">Uncharacterized protein</fullName>
    </submittedName>
</protein>
<reference evidence="1 2" key="1">
    <citation type="submission" date="2024-07" db="EMBL/GenBank/DDBJ databases">
        <title>Chromosome-level genome assembly of the water stick insect Ranatra chinensis (Heteroptera: Nepidae).</title>
        <authorList>
            <person name="Liu X."/>
        </authorList>
    </citation>
    <scope>NUCLEOTIDE SEQUENCE [LARGE SCALE GENOMIC DNA]</scope>
    <source>
        <strain evidence="1">Cailab_2021Rc</strain>
        <tissue evidence="1">Muscle</tissue>
    </source>
</reference>